<feature type="signal peptide" evidence="1">
    <location>
        <begin position="1"/>
        <end position="25"/>
    </location>
</feature>
<reference evidence="3" key="1">
    <citation type="submission" date="2021-01" db="EMBL/GenBank/DDBJ databases">
        <title>Modified the classification status of verrucomicrobia.</title>
        <authorList>
            <person name="Feng X."/>
        </authorList>
    </citation>
    <scope>NUCLEOTIDE SEQUENCE</scope>
    <source>
        <strain evidence="3">_KCTC 22039</strain>
    </source>
</reference>
<evidence type="ECO:0000313" key="3">
    <source>
        <dbReference type="EMBL" id="MBK1790645.1"/>
    </source>
</evidence>
<evidence type="ECO:0000259" key="2">
    <source>
        <dbReference type="Pfam" id="PF06439"/>
    </source>
</evidence>
<dbReference type="InterPro" id="IPR010496">
    <property type="entry name" value="AL/BT2_dom"/>
</dbReference>
<dbReference type="GO" id="GO:0016787">
    <property type="term" value="F:hydrolase activity"/>
    <property type="evidence" value="ECO:0007669"/>
    <property type="project" value="InterPro"/>
</dbReference>
<dbReference type="Pfam" id="PF06439">
    <property type="entry name" value="3keto-disac_hyd"/>
    <property type="match status" value="1"/>
</dbReference>
<sequence length="268" mass="29241">MNPICLPSLCMLGSLSLAGSLSLLAGPKLTPLLPPDEKYHVHDVKRPRPQKVVSQGVVVQAPPADAVVLFDGKSTDAWDKAWEVKDGVMIATGGKEAGDIRSKESFGDMQLHIEWRVPAGREVSGQKGANSGVFLMDNFEIQIQESHSNVTYADGQAAAMYGQYPPLVNASTAQGEWQSYDIIFQAPVYDESGLKSPALVTVIHNGVVVQAQRAFLGPTKFRKLGKYPASMPAKAPIRLQWHSDPVEFRNIWARHLVEKVESPTKASK</sequence>
<dbReference type="RefSeq" id="WP_200310674.1">
    <property type="nucleotide sequence ID" value="NZ_JAENIM010000029.1"/>
</dbReference>
<name>A0A8J7SK92_9BACT</name>
<accession>A0A8J7SK92</accession>
<evidence type="ECO:0000256" key="1">
    <source>
        <dbReference type="SAM" id="SignalP"/>
    </source>
</evidence>
<evidence type="ECO:0000313" key="4">
    <source>
        <dbReference type="Proteomes" id="UP000624703"/>
    </source>
</evidence>
<gene>
    <name evidence="3" type="ORF">JIN82_05690</name>
</gene>
<proteinExistence type="predicted"/>
<dbReference type="Gene3D" id="2.60.120.560">
    <property type="entry name" value="Exo-inulinase, domain 1"/>
    <property type="match status" value="1"/>
</dbReference>
<protein>
    <submittedName>
        <fullName evidence="3">DUF1080 domain-containing protein</fullName>
    </submittedName>
</protein>
<dbReference type="AlphaFoldDB" id="A0A8J7SK92"/>
<organism evidence="3 4">
    <name type="scientific">Persicirhabdus sediminis</name>
    <dbReference type="NCBI Taxonomy" id="454144"/>
    <lineage>
        <taxon>Bacteria</taxon>
        <taxon>Pseudomonadati</taxon>
        <taxon>Verrucomicrobiota</taxon>
        <taxon>Verrucomicrobiia</taxon>
        <taxon>Verrucomicrobiales</taxon>
        <taxon>Verrucomicrobiaceae</taxon>
        <taxon>Persicirhabdus</taxon>
    </lineage>
</organism>
<dbReference type="EMBL" id="JAENIM010000029">
    <property type="protein sequence ID" value="MBK1790645.1"/>
    <property type="molecule type" value="Genomic_DNA"/>
</dbReference>
<keyword evidence="4" id="KW-1185">Reference proteome</keyword>
<comment type="caution">
    <text evidence="3">The sequence shown here is derived from an EMBL/GenBank/DDBJ whole genome shotgun (WGS) entry which is preliminary data.</text>
</comment>
<dbReference type="Proteomes" id="UP000624703">
    <property type="component" value="Unassembled WGS sequence"/>
</dbReference>
<feature type="chain" id="PRO_5035319956" evidence="1">
    <location>
        <begin position="26"/>
        <end position="268"/>
    </location>
</feature>
<keyword evidence="1" id="KW-0732">Signal</keyword>
<feature type="domain" description="3-keto-alpha-glucoside-1,2-lyase/3-keto-2-hydroxy-glucal hydratase" evidence="2">
    <location>
        <begin position="66"/>
        <end position="253"/>
    </location>
</feature>